<proteinExistence type="predicted"/>
<keyword evidence="3" id="KW-1185">Reference proteome</keyword>
<feature type="compositionally biased region" description="Polar residues" evidence="1">
    <location>
        <begin position="1"/>
        <end position="12"/>
    </location>
</feature>
<feature type="region of interest" description="Disordered" evidence="1">
    <location>
        <begin position="1"/>
        <end position="25"/>
    </location>
</feature>
<protein>
    <submittedName>
        <fullName evidence="2">ZYBA0S09-01156g1_1</fullName>
    </submittedName>
</protein>
<dbReference type="OrthoDB" id="4067912at2759"/>
<gene>
    <name evidence="2" type="ORF">BN860_01156g</name>
</gene>
<evidence type="ECO:0000313" key="2">
    <source>
        <dbReference type="EMBL" id="CDF90939.1"/>
    </source>
</evidence>
<reference evidence="3" key="1">
    <citation type="journal article" date="2013" name="Genome Announc.">
        <title>Genome sequence of the food spoilage yeast Zygosaccharomyces bailii CLIB 213(T).</title>
        <authorList>
            <person name="Galeote V."/>
            <person name="Bigey F."/>
            <person name="Devillers H."/>
            <person name="Neuveglise C."/>
            <person name="Dequin S."/>
        </authorList>
    </citation>
    <scope>NUCLEOTIDE SEQUENCE [LARGE SCALE GENOMIC DNA]</scope>
    <source>
        <strain evidence="3">CLIB 213 / ATCC 58445 / CBS 680 / CCRC 21525 / NBRC 1098 / NCYC 1416 / NRRL Y-2227</strain>
    </source>
</reference>
<organism evidence="2 3">
    <name type="scientific">Zygosaccharomyces bailii (strain CLIB 213 / ATCC 58445 / CBS 680 / BCRC 21525 / NBRC 1098 / NCYC 1416 / NRRL Y-2227)</name>
    <dbReference type="NCBI Taxonomy" id="1333698"/>
    <lineage>
        <taxon>Eukaryota</taxon>
        <taxon>Fungi</taxon>
        <taxon>Dikarya</taxon>
        <taxon>Ascomycota</taxon>
        <taxon>Saccharomycotina</taxon>
        <taxon>Saccharomycetes</taxon>
        <taxon>Saccharomycetales</taxon>
        <taxon>Saccharomycetaceae</taxon>
        <taxon>Zygosaccharomyces</taxon>
    </lineage>
</organism>
<evidence type="ECO:0000256" key="1">
    <source>
        <dbReference type="SAM" id="MobiDB-lite"/>
    </source>
</evidence>
<dbReference type="AlphaFoldDB" id="A0A8J2T9H9"/>
<name>A0A8J2T9H9_ZYGB2</name>
<feature type="compositionally biased region" description="Low complexity" evidence="1">
    <location>
        <begin position="13"/>
        <end position="25"/>
    </location>
</feature>
<accession>A0A8J2T9H9</accession>
<evidence type="ECO:0000313" key="3">
    <source>
        <dbReference type="Proteomes" id="UP000019375"/>
    </source>
</evidence>
<sequence length="228" mass="27160">MGGDARQQQHVIQSGQTGQQPQQPQQLFMSPQTENLSYMYNLVDRLIEQLKKNKRKKEQLLWDVDILSKQFSRKFKKSAPPAYDDFDVVIFQKFLNQRHNSIEKKPDQSEGRKPKSDNRTDALDKLVVLRKQNEELRKVLDSKIKLNLDTFSLLNYHEDALTEIVRFLRADVLQSHELFIKKVRNKFNDEMISKEDEEFKIYLENIKEVQKLMDFSHTYRLLLRVCDQ</sequence>
<dbReference type="Proteomes" id="UP000019375">
    <property type="component" value="Unassembled WGS sequence"/>
</dbReference>
<dbReference type="EMBL" id="HG316462">
    <property type="protein sequence ID" value="CDF90939.1"/>
    <property type="molecule type" value="Genomic_DNA"/>
</dbReference>